<dbReference type="Pfam" id="PF13199">
    <property type="entry name" value="Glyco_hydro_66"/>
    <property type="match status" value="1"/>
</dbReference>
<feature type="signal peptide" evidence="3">
    <location>
        <begin position="1"/>
        <end position="23"/>
    </location>
</feature>
<evidence type="ECO:0000256" key="1">
    <source>
        <dbReference type="ARBA" id="ARBA00010837"/>
    </source>
</evidence>
<name>A0A1I5AEF5_9FLAO</name>
<evidence type="ECO:0000256" key="3">
    <source>
        <dbReference type="SAM" id="SignalP"/>
    </source>
</evidence>
<dbReference type="Gene3D" id="2.60.40.1180">
    <property type="entry name" value="Golgi alpha-mannosidase II"/>
    <property type="match status" value="1"/>
</dbReference>
<dbReference type="PROSITE" id="PS51257">
    <property type="entry name" value="PROKAR_LIPOPROTEIN"/>
    <property type="match status" value="1"/>
</dbReference>
<dbReference type="InterPro" id="IPR017853">
    <property type="entry name" value="GH"/>
</dbReference>
<dbReference type="RefSeq" id="WP_093408623.1">
    <property type="nucleotide sequence ID" value="NZ_FOVL01000010.1"/>
</dbReference>
<protein>
    <submittedName>
        <fullName evidence="4">Dextranase</fullName>
    </submittedName>
</protein>
<keyword evidence="2 3" id="KW-0732">Signal</keyword>
<accession>A0A1I5AEF5</accession>
<evidence type="ECO:0000313" key="4">
    <source>
        <dbReference type="EMBL" id="SFN60866.1"/>
    </source>
</evidence>
<dbReference type="CDD" id="cd14745">
    <property type="entry name" value="GH66"/>
    <property type="match status" value="1"/>
</dbReference>
<dbReference type="InterPro" id="IPR013780">
    <property type="entry name" value="Glyco_hydro_b"/>
</dbReference>
<sequence>MIYKIKRFSGMLALFLAALVSCEKDDDVTGPENSGNGGEQPVTEIFLSTDKARYDPGEEVEISVDEFPSNAMVRYKHLNEVVDEENLSSQTWTWTPPSNDFRGYMLEVFSEDEDGEEVILGTVAIDVSSDWARFPRYGFLSKFGDIVDDKKEGIISNLNRYHINGLQFYDWHYKPHAPLAMENGSPQEMWRDIIDREIYFSTVEDYINLAHQNNMKAMYYNLAYGALDDYEDYGIGEDWFLYNDRNQDRKDRHELPQPPFISDIYLTDPSNPDWLEYLKDQNDLVYENLAFDGFHIDQLGSRDDVYDYSGNRVDLPNAFGNFIDEMKQDDAEKSMVMNAVDQYAQENIANEEVDFLYTEVWSANSYGDLTEVITDNYEYSNNEKQTVLAAYMNYDLAENTGQFNTPGVLLTDAVIFAFGGAHLELGEHMLGKEYFPNSNLSMSRDLQDRVTKYYDFMTAYENLLRDGGDFNYPDVSTGDGKVNFGSWPPQASNVAVAGKRIGNKQVIHLLNFSQATTMNWRDNEGNQASPTPINNLLVNLQETGDISKVWFASPDFEGGASMEIEFSPRNGQVLVRLPYLEYWSMIVVEYN</sequence>
<organism evidence="4 5">
    <name type="scientific">Salegentibacter flavus</name>
    <dbReference type="NCBI Taxonomy" id="287099"/>
    <lineage>
        <taxon>Bacteria</taxon>
        <taxon>Pseudomonadati</taxon>
        <taxon>Bacteroidota</taxon>
        <taxon>Flavobacteriia</taxon>
        <taxon>Flavobacteriales</taxon>
        <taxon>Flavobacteriaceae</taxon>
        <taxon>Salegentibacter</taxon>
    </lineage>
</organism>
<gene>
    <name evidence="4" type="ORF">SAMN05660413_01825</name>
</gene>
<keyword evidence="5" id="KW-1185">Reference proteome</keyword>
<dbReference type="Gene3D" id="2.60.40.10">
    <property type="entry name" value="Immunoglobulins"/>
    <property type="match status" value="1"/>
</dbReference>
<dbReference type="InterPro" id="IPR013783">
    <property type="entry name" value="Ig-like_fold"/>
</dbReference>
<feature type="chain" id="PRO_5011762403" evidence="3">
    <location>
        <begin position="24"/>
        <end position="591"/>
    </location>
</feature>
<dbReference type="Proteomes" id="UP000199153">
    <property type="component" value="Unassembled WGS sequence"/>
</dbReference>
<reference evidence="4 5" key="1">
    <citation type="submission" date="2016-10" db="EMBL/GenBank/DDBJ databases">
        <authorList>
            <person name="de Groot N.N."/>
        </authorList>
    </citation>
    <scope>NUCLEOTIDE SEQUENCE [LARGE SCALE GENOMIC DNA]</scope>
    <source>
        <strain evidence="4 5">DSM 17794</strain>
    </source>
</reference>
<dbReference type="AlphaFoldDB" id="A0A1I5AEF5"/>
<proteinExistence type="inferred from homology"/>
<evidence type="ECO:0000313" key="5">
    <source>
        <dbReference type="Proteomes" id="UP000199153"/>
    </source>
</evidence>
<dbReference type="InterPro" id="IPR025092">
    <property type="entry name" value="Glyco_hydro_66"/>
</dbReference>
<dbReference type="OrthoDB" id="9778932at2"/>
<dbReference type="EMBL" id="FOVL01000010">
    <property type="protein sequence ID" value="SFN60866.1"/>
    <property type="molecule type" value="Genomic_DNA"/>
</dbReference>
<dbReference type="STRING" id="287099.SAMN05660413_01825"/>
<dbReference type="Gene3D" id="3.20.20.80">
    <property type="entry name" value="Glycosidases"/>
    <property type="match status" value="1"/>
</dbReference>
<dbReference type="SUPFAM" id="SSF51445">
    <property type="entry name" value="(Trans)glycosidases"/>
    <property type="match status" value="1"/>
</dbReference>
<evidence type="ECO:0000256" key="2">
    <source>
        <dbReference type="ARBA" id="ARBA00022729"/>
    </source>
</evidence>
<comment type="similarity">
    <text evidence="1">Belongs to the glycosyl hydrolase 66 family.</text>
</comment>